<dbReference type="EMBL" id="CM008052">
    <property type="protein sequence ID" value="PAN38048.1"/>
    <property type="molecule type" value="Genomic_DNA"/>
</dbReference>
<evidence type="ECO:0000256" key="1">
    <source>
        <dbReference type="SAM" id="MobiDB-lite"/>
    </source>
</evidence>
<protein>
    <submittedName>
        <fullName evidence="2">Uncharacterized protein</fullName>
    </submittedName>
</protein>
<reference evidence="2" key="1">
    <citation type="submission" date="2018-04" db="EMBL/GenBank/DDBJ databases">
        <title>WGS assembly of Panicum hallii.</title>
        <authorList>
            <person name="Lovell J."/>
            <person name="Jenkins J."/>
            <person name="Lowry D."/>
            <person name="Mamidi S."/>
            <person name="Sreedasyam A."/>
            <person name="Weng X."/>
            <person name="Barry K."/>
            <person name="Bonette J."/>
            <person name="Campitelli B."/>
            <person name="Daum C."/>
            <person name="Gordon S."/>
            <person name="Gould B."/>
            <person name="Lipzen A."/>
            <person name="Macqueen A."/>
            <person name="Palacio-Mejia J."/>
            <person name="Plott C."/>
            <person name="Shakirov E."/>
            <person name="Shu S."/>
            <person name="Yoshinaga Y."/>
            <person name="Zane M."/>
            <person name="Rokhsar D."/>
            <person name="Grimwood J."/>
            <person name="Schmutz J."/>
            <person name="Juenger T."/>
        </authorList>
    </citation>
    <scope>NUCLEOTIDE SEQUENCE [LARGE SCALE GENOMIC DNA]</scope>
    <source>
        <strain evidence="2">FIL2</strain>
    </source>
</reference>
<feature type="region of interest" description="Disordered" evidence="1">
    <location>
        <begin position="20"/>
        <end position="124"/>
    </location>
</feature>
<name>A0A2S3I6M5_9POAL</name>
<organism evidence="2">
    <name type="scientific">Panicum hallii</name>
    <dbReference type="NCBI Taxonomy" id="206008"/>
    <lineage>
        <taxon>Eukaryota</taxon>
        <taxon>Viridiplantae</taxon>
        <taxon>Streptophyta</taxon>
        <taxon>Embryophyta</taxon>
        <taxon>Tracheophyta</taxon>
        <taxon>Spermatophyta</taxon>
        <taxon>Magnoliopsida</taxon>
        <taxon>Liliopsida</taxon>
        <taxon>Poales</taxon>
        <taxon>Poaceae</taxon>
        <taxon>PACMAD clade</taxon>
        <taxon>Panicoideae</taxon>
        <taxon>Panicodae</taxon>
        <taxon>Paniceae</taxon>
        <taxon>Panicinae</taxon>
        <taxon>Panicum</taxon>
        <taxon>Panicum sect. Panicum</taxon>
    </lineage>
</organism>
<dbReference type="AlphaFoldDB" id="A0A2S3I6M5"/>
<proteinExistence type="predicted"/>
<evidence type="ECO:0000313" key="2">
    <source>
        <dbReference type="EMBL" id="PAN38048.1"/>
    </source>
</evidence>
<feature type="compositionally biased region" description="Basic residues" evidence="1">
    <location>
        <begin position="97"/>
        <end position="111"/>
    </location>
</feature>
<gene>
    <name evidence="2" type="ORF">PAHAL_7G142800</name>
</gene>
<accession>A0A2S3I6M5</accession>
<dbReference type="Gramene" id="PAN38048">
    <property type="protein sequence ID" value="PAN38048"/>
    <property type="gene ID" value="PAHAL_7G142800"/>
</dbReference>
<dbReference type="Proteomes" id="UP000243499">
    <property type="component" value="Chromosome 7"/>
</dbReference>
<sequence>MVGVRSMIGVRWSVGSSLMITQQTTSPRPALPPPRPPRLRPPRSLPWCHSPRRSRAGLLLPGKSPGGPGPAASSRALEARRSVPVMDLSAGEAPMTRRQKRKASVQAKRKVKEAQAGGNSAEEARELKMGSIRLARLHAVKQTQPEVPRTRVGALRQA</sequence>